<dbReference type="Gene3D" id="3.30.60.20">
    <property type="match status" value="1"/>
</dbReference>
<dbReference type="InterPro" id="IPR046349">
    <property type="entry name" value="C1-like_sf"/>
</dbReference>
<dbReference type="SUPFAM" id="SSF47576">
    <property type="entry name" value="Calponin-homology domain, CH-domain"/>
    <property type="match status" value="1"/>
</dbReference>
<gene>
    <name evidence="13" type="ORF">EC973_009378</name>
</gene>
<dbReference type="CDD" id="cd06627">
    <property type="entry name" value="STKc_Cdc7_like"/>
    <property type="match status" value="1"/>
</dbReference>
<evidence type="ECO:0000313" key="14">
    <source>
        <dbReference type="Proteomes" id="UP000605846"/>
    </source>
</evidence>
<feature type="compositionally biased region" description="Polar residues" evidence="9">
    <location>
        <begin position="369"/>
        <end position="380"/>
    </location>
</feature>
<dbReference type="Gene3D" id="1.10.510.10">
    <property type="entry name" value="Transferase(Phosphotransferase) domain 1"/>
    <property type="match status" value="1"/>
</dbReference>
<dbReference type="Proteomes" id="UP000605846">
    <property type="component" value="Unassembled WGS sequence"/>
</dbReference>
<evidence type="ECO:0000313" key="13">
    <source>
        <dbReference type="EMBL" id="KAF7725761.1"/>
    </source>
</evidence>
<evidence type="ECO:0000256" key="9">
    <source>
        <dbReference type="SAM" id="MobiDB-lite"/>
    </source>
</evidence>
<dbReference type="PROSITE" id="PS50021">
    <property type="entry name" value="CH"/>
    <property type="match status" value="1"/>
</dbReference>
<dbReference type="Gene3D" id="1.10.418.10">
    <property type="entry name" value="Calponin-like domain"/>
    <property type="match status" value="1"/>
</dbReference>
<dbReference type="OrthoDB" id="8693905at2759"/>
<dbReference type="InterPro" id="IPR008271">
    <property type="entry name" value="Ser/Thr_kinase_AS"/>
</dbReference>
<dbReference type="InterPro" id="IPR002219">
    <property type="entry name" value="PKC_DAG/PE"/>
</dbReference>
<feature type="domain" description="Phorbol-ester/DAG-type" evidence="12">
    <location>
        <begin position="726"/>
        <end position="772"/>
    </location>
</feature>
<name>A0A8H7BR88_9FUNG</name>
<feature type="region of interest" description="Disordered" evidence="9">
    <location>
        <begin position="279"/>
        <end position="319"/>
    </location>
</feature>
<dbReference type="InterPro" id="IPR011009">
    <property type="entry name" value="Kinase-like_dom_sf"/>
</dbReference>
<keyword evidence="14" id="KW-1185">Reference proteome</keyword>
<evidence type="ECO:0000256" key="6">
    <source>
        <dbReference type="ARBA" id="ARBA00022833"/>
    </source>
</evidence>
<feature type="domain" description="Calponin-homology (CH)" evidence="11">
    <location>
        <begin position="31"/>
        <end position="140"/>
    </location>
</feature>
<evidence type="ECO:0000256" key="5">
    <source>
        <dbReference type="ARBA" id="ARBA00022777"/>
    </source>
</evidence>
<dbReference type="EMBL" id="JABAYA010000090">
    <property type="protein sequence ID" value="KAF7725761.1"/>
    <property type="molecule type" value="Genomic_DNA"/>
</dbReference>
<dbReference type="PROSITE" id="PS50081">
    <property type="entry name" value="ZF_DAG_PE_2"/>
    <property type="match status" value="1"/>
</dbReference>
<evidence type="ECO:0000256" key="8">
    <source>
        <dbReference type="PROSITE-ProRule" id="PRU10141"/>
    </source>
</evidence>
<reference evidence="13" key="1">
    <citation type="submission" date="2020-01" db="EMBL/GenBank/DDBJ databases">
        <title>Genome Sequencing of Three Apophysomyces-Like Fungal Strains Confirms a Novel Fungal Genus in the Mucoromycota with divergent Burkholderia-like Endosymbiotic Bacteria.</title>
        <authorList>
            <person name="Stajich J.E."/>
            <person name="Macias A.M."/>
            <person name="Carter-House D."/>
            <person name="Lovett B."/>
            <person name="Kasson L.R."/>
            <person name="Berry K."/>
            <person name="Grigoriev I."/>
            <person name="Chang Y."/>
            <person name="Spatafora J."/>
            <person name="Kasson M.T."/>
        </authorList>
    </citation>
    <scope>NUCLEOTIDE SEQUENCE</scope>
    <source>
        <strain evidence="13">NRRL A-21654</strain>
    </source>
</reference>
<dbReference type="PROSITE" id="PS00108">
    <property type="entry name" value="PROTEIN_KINASE_ST"/>
    <property type="match status" value="1"/>
</dbReference>
<keyword evidence="7 8" id="KW-0067">ATP-binding</keyword>
<proteinExistence type="predicted"/>
<keyword evidence="2" id="KW-0808">Transferase</keyword>
<dbReference type="PRINTS" id="PR00888">
    <property type="entry name" value="SM22CALPONIN"/>
</dbReference>
<feature type="region of interest" description="Disordered" evidence="9">
    <location>
        <begin position="340"/>
        <end position="391"/>
    </location>
</feature>
<dbReference type="GO" id="GO:0046872">
    <property type="term" value="F:metal ion binding"/>
    <property type="evidence" value="ECO:0007669"/>
    <property type="project" value="UniProtKB-KW"/>
</dbReference>
<dbReference type="AlphaFoldDB" id="A0A8H7BR88"/>
<evidence type="ECO:0000256" key="4">
    <source>
        <dbReference type="ARBA" id="ARBA00022741"/>
    </source>
</evidence>
<dbReference type="FunFam" id="3.30.200.20:FF:000042">
    <property type="entry name" value="Aurora kinase A"/>
    <property type="match status" value="1"/>
</dbReference>
<evidence type="ECO:0000256" key="2">
    <source>
        <dbReference type="ARBA" id="ARBA00022679"/>
    </source>
</evidence>
<dbReference type="PROSITE" id="PS00107">
    <property type="entry name" value="PROTEIN_KINASE_ATP"/>
    <property type="match status" value="1"/>
</dbReference>
<keyword evidence="4 8" id="KW-0547">Nucleotide-binding</keyword>
<keyword evidence="1" id="KW-0723">Serine/threonine-protein kinase</keyword>
<sequence length="892" mass="98532">MTATYASPRVGLTNKGGANLLFDKMKQEQLEHNERLAIEFLNATLDRPIGEGQLHQELKDGVVLCNLVNKLRPGTIKNVGQKNLAFVKMDNITRFLQGARQMNDQLGLNESQLFETIDLFEGKDMPAVINTILTLAELSTKQTTNDKDIIKDNDEESKENNDLSTIELADSNEEMSTKGVDELEQITTDLASCGTSRSGNQDDEGKYRHVRDIFAGLDAATVKQNNNKKSLFRQESFVSSRALELRSTFRSVSSASSRTRLFPDDEFFDNESEVNWYEDTSCPSNTRRPPKSPLRTSTKQQLQLPTATEKYSSGSLRLQNNPELAGVRWHRRPSAPIITTFRCEEDQDGDGLADSGGFTDAKSAKPSAGTKQPENSSKRPQSLAVPNRHRASMAGSLGHKLDQQTMKTIKEINDDDPARETLLLSTNDGATTAQYQLGNCIGKGQFGSVYRALDLATGEIVAVKRIALDGQGDVDQEMMKEVSLLKTLSHSNVIQFLGFIPSDRHINIVLEYAENGSLVSTLKAFGAFPEKLVASFCIKILKGLEYLHSNDVVHCDLKAANILTTKTGDVKLTDFGVSLNLKLKGADDGSVSGTPNWMAPEVIELKGTSTKADIWSLGCTLVELATGKPPYADLIAMSAMFRIVEDDYPPLPENISKEMHSFLLCCFQKNPDDRPTATQLLNHQWVLKYAKSSNNSNKEANTHDVDDGNELSLNAFLQEGDAEYTTHRYIATSFGKAVECKVCGELMVEEAIFCEACALICHEGCKKDAFSCPPKVNDQQPSYDWVFSAKLYNQDGGRRRQPSCSSSMLQENDLINSADLSDHPQAESIRRYSKALGLTPQEQRALMDNPALLSHTLAMENIHHADPAVVDKLMKKRGKKLNGGSDEQCIVC</sequence>
<feature type="binding site" evidence="8">
    <location>
        <position position="464"/>
    </location>
    <ligand>
        <name>ATP</name>
        <dbReference type="ChEBI" id="CHEBI:30616"/>
    </ligand>
</feature>
<feature type="domain" description="Protein kinase" evidence="10">
    <location>
        <begin position="435"/>
        <end position="686"/>
    </location>
</feature>
<dbReference type="Pfam" id="PF00069">
    <property type="entry name" value="Pkinase"/>
    <property type="match status" value="1"/>
</dbReference>
<dbReference type="GO" id="GO:0005524">
    <property type="term" value="F:ATP binding"/>
    <property type="evidence" value="ECO:0007669"/>
    <property type="project" value="UniProtKB-UniRule"/>
</dbReference>
<dbReference type="PANTHER" id="PTHR48016:SF4">
    <property type="entry name" value="PROTEIN KINASE DOMAIN-CONTAINING PROTEIN"/>
    <property type="match status" value="1"/>
</dbReference>
<keyword evidence="5" id="KW-0418">Kinase</keyword>
<dbReference type="SUPFAM" id="SSF57889">
    <property type="entry name" value="Cysteine-rich domain"/>
    <property type="match status" value="1"/>
</dbReference>
<dbReference type="PROSITE" id="PS50011">
    <property type="entry name" value="PROTEIN_KINASE_DOM"/>
    <property type="match status" value="1"/>
</dbReference>
<evidence type="ECO:0000259" key="10">
    <source>
        <dbReference type="PROSITE" id="PS50011"/>
    </source>
</evidence>
<dbReference type="InterPro" id="IPR000719">
    <property type="entry name" value="Prot_kinase_dom"/>
</dbReference>
<dbReference type="SMART" id="SM00033">
    <property type="entry name" value="CH"/>
    <property type="match status" value="1"/>
</dbReference>
<evidence type="ECO:0000256" key="1">
    <source>
        <dbReference type="ARBA" id="ARBA00022527"/>
    </source>
</evidence>
<dbReference type="Pfam" id="PF00307">
    <property type="entry name" value="CH"/>
    <property type="match status" value="1"/>
</dbReference>
<dbReference type="GO" id="GO:0005737">
    <property type="term" value="C:cytoplasm"/>
    <property type="evidence" value="ECO:0007669"/>
    <property type="project" value="TreeGrafter"/>
</dbReference>
<dbReference type="InterPro" id="IPR017441">
    <property type="entry name" value="Protein_kinase_ATP_BS"/>
</dbReference>
<dbReference type="InterPro" id="IPR001715">
    <property type="entry name" value="CH_dom"/>
</dbReference>
<dbReference type="PROSITE" id="PS00479">
    <property type="entry name" value="ZF_DAG_PE_1"/>
    <property type="match status" value="1"/>
</dbReference>
<dbReference type="InterPro" id="IPR003096">
    <property type="entry name" value="SM22_calponin"/>
</dbReference>
<protein>
    <submittedName>
        <fullName evidence="13">Uncharacterized protein</fullName>
    </submittedName>
</protein>
<evidence type="ECO:0000256" key="7">
    <source>
        <dbReference type="ARBA" id="ARBA00022840"/>
    </source>
</evidence>
<dbReference type="GO" id="GO:0004709">
    <property type="term" value="F:MAP kinase kinase kinase activity"/>
    <property type="evidence" value="ECO:0007669"/>
    <property type="project" value="TreeGrafter"/>
</dbReference>
<organism evidence="13 14">
    <name type="scientific">Apophysomyces ossiformis</name>
    <dbReference type="NCBI Taxonomy" id="679940"/>
    <lineage>
        <taxon>Eukaryota</taxon>
        <taxon>Fungi</taxon>
        <taxon>Fungi incertae sedis</taxon>
        <taxon>Mucoromycota</taxon>
        <taxon>Mucoromycotina</taxon>
        <taxon>Mucoromycetes</taxon>
        <taxon>Mucorales</taxon>
        <taxon>Mucorineae</taxon>
        <taxon>Mucoraceae</taxon>
        <taxon>Apophysomyces</taxon>
    </lineage>
</organism>
<comment type="caution">
    <text evidence="13">The sequence shown here is derived from an EMBL/GenBank/DDBJ whole genome shotgun (WGS) entry which is preliminary data.</text>
</comment>
<dbReference type="InterPro" id="IPR050538">
    <property type="entry name" value="MAP_kinase_kinase_kinase"/>
</dbReference>
<feature type="compositionally biased region" description="Polar residues" evidence="9">
    <location>
        <begin position="294"/>
        <end position="319"/>
    </location>
</feature>
<keyword evidence="3" id="KW-0479">Metal-binding</keyword>
<dbReference type="InterPro" id="IPR036872">
    <property type="entry name" value="CH_dom_sf"/>
</dbReference>
<evidence type="ECO:0000259" key="12">
    <source>
        <dbReference type="PROSITE" id="PS50081"/>
    </source>
</evidence>
<dbReference type="PRINTS" id="PR00109">
    <property type="entry name" value="TYRKINASE"/>
</dbReference>
<dbReference type="PANTHER" id="PTHR48016">
    <property type="entry name" value="MAP KINASE KINASE KINASE SSK2-RELATED-RELATED"/>
    <property type="match status" value="1"/>
</dbReference>
<dbReference type="InterPro" id="IPR001245">
    <property type="entry name" value="Ser-Thr/Tyr_kinase_cat_dom"/>
</dbReference>
<evidence type="ECO:0000256" key="3">
    <source>
        <dbReference type="ARBA" id="ARBA00022723"/>
    </source>
</evidence>
<dbReference type="SMART" id="SM00220">
    <property type="entry name" value="S_TKc"/>
    <property type="match status" value="1"/>
</dbReference>
<dbReference type="SUPFAM" id="SSF56112">
    <property type="entry name" value="Protein kinase-like (PK-like)"/>
    <property type="match status" value="1"/>
</dbReference>
<keyword evidence="6" id="KW-0862">Zinc</keyword>
<accession>A0A8H7BR88</accession>
<evidence type="ECO:0000259" key="11">
    <source>
        <dbReference type="PROSITE" id="PS50021"/>
    </source>
</evidence>